<proteinExistence type="predicted"/>
<evidence type="ECO:0000256" key="1">
    <source>
        <dbReference type="SAM" id="MobiDB-lite"/>
    </source>
</evidence>
<sequence length="312" mass="34340">MASNDILGVEDSNDTAPPAAANPVRACSDSEKTRLAKLQTEYQESIGYVRPSDIKKNTGEWWEHLDYLEKGAIPFPGNGDNVKLPDREESCLSCIKYIRPCGSSVEEGKCDVCRGAGRVCRWLEPNTNVWTYPAHQRANKGTKQGIVNYWNTREGKAEKATLLAAGLWSEERRKLGKVKAEEQEGENSGDELGEAEEEDASASIEPDYFGLSNARSQVAMREAAFVMLRDHLITTDAAENTNSMFDVTSAALAELQDQADDASEDEPDDVAERRMVLTGRLERLVLHINRMIGQGGLMPAEKLVALASMQSA</sequence>
<feature type="region of interest" description="Disordered" evidence="1">
    <location>
        <begin position="1"/>
        <end position="26"/>
    </location>
</feature>
<dbReference type="EMBL" id="JAVRRG010000047">
    <property type="protein sequence ID" value="KAK5093116.1"/>
    <property type="molecule type" value="Genomic_DNA"/>
</dbReference>
<evidence type="ECO:0000313" key="3">
    <source>
        <dbReference type="Proteomes" id="UP001345013"/>
    </source>
</evidence>
<protein>
    <submittedName>
        <fullName evidence="2">Uncharacterized protein</fullName>
    </submittedName>
</protein>
<gene>
    <name evidence="2" type="ORF">LTR24_004519</name>
</gene>
<organism evidence="2 3">
    <name type="scientific">Lithohypha guttulata</name>
    <dbReference type="NCBI Taxonomy" id="1690604"/>
    <lineage>
        <taxon>Eukaryota</taxon>
        <taxon>Fungi</taxon>
        <taxon>Dikarya</taxon>
        <taxon>Ascomycota</taxon>
        <taxon>Pezizomycotina</taxon>
        <taxon>Eurotiomycetes</taxon>
        <taxon>Chaetothyriomycetidae</taxon>
        <taxon>Chaetothyriales</taxon>
        <taxon>Trichomeriaceae</taxon>
        <taxon>Lithohypha</taxon>
    </lineage>
</organism>
<feature type="region of interest" description="Disordered" evidence="1">
    <location>
        <begin position="175"/>
        <end position="204"/>
    </location>
</feature>
<comment type="caution">
    <text evidence="2">The sequence shown here is derived from an EMBL/GenBank/DDBJ whole genome shotgun (WGS) entry which is preliminary data.</text>
</comment>
<name>A0ABR0KBJ7_9EURO</name>
<keyword evidence="3" id="KW-1185">Reference proteome</keyword>
<feature type="compositionally biased region" description="Acidic residues" evidence="1">
    <location>
        <begin position="183"/>
        <end position="200"/>
    </location>
</feature>
<evidence type="ECO:0000313" key="2">
    <source>
        <dbReference type="EMBL" id="KAK5093116.1"/>
    </source>
</evidence>
<dbReference type="Proteomes" id="UP001345013">
    <property type="component" value="Unassembled WGS sequence"/>
</dbReference>
<reference evidence="2 3" key="1">
    <citation type="submission" date="2023-08" db="EMBL/GenBank/DDBJ databases">
        <title>Black Yeasts Isolated from many extreme environments.</title>
        <authorList>
            <person name="Coleine C."/>
            <person name="Stajich J.E."/>
            <person name="Selbmann L."/>
        </authorList>
    </citation>
    <scope>NUCLEOTIDE SEQUENCE [LARGE SCALE GENOMIC DNA]</scope>
    <source>
        <strain evidence="2 3">CCFEE 5885</strain>
    </source>
</reference>
<accession>A0ABR0KBJ7</accession>